<organism evidence="5 6">
    <name type="scientific">Roseisolibacter agri</name>
    <dbReference type="NCBI Taxonomy" id="2014610"/>
    <lineage>
        <taxon>Bacteria</taxon>
        <taxon>Pseudomonadati</taxon>
        <taxon>Gemmatimonadota</taxon>
        <taxon>Gemmatimonadia</taxon>
        <taxon>Gemmatimonadales</taxon>
        <taxon>Gemmatimonadaceae</taxon>
        <taxon>Roseisolibacter</taxon>
    </lineage>
</organism>
<dbReference type="SMART" id="SM00892">
    <property type="entry name" value="Endonuclease_NS"/>
    <property type="match status" value="1"/>
</dbReference>
<dbReference type="InterPro" id="IPR008964">
    <property type="entry name" value="Invasin/intimin_cell_adhesion"/>
</dbReference>
<dbReference type="SMART" id="SM00635">
    <property type="entry name" value="BID_2"/>
    <property type="match status" value="2"/>
</dbReference>
<dbReference type="CDD" id="cd00146">
    <property type="entry name" value="PKD"/>
    <property type="match status" value="2"/>
</dbReference>
<dbReference type="InterPro" id="IPR040255">
    <property type="entry name" value="Non-specific_endonuclease"/>
</dbReference>
<dbReference type="SUPFAM" id="SSF74853">
    <property type="entry name" value="Lamin A/C globular tail domain"/>
    <property type="match status" value="1"/>
</dbReference>
<dbReference type="Proteomes" id="UP001161325">
    <property type="component" value="Unassembled WGS sequence"/>
</dbReference>
<dbReference type="InterPro" id="IPR001322">
    <property type="entry name" value="Lamin_tail_dom"/>
</dbReference>
<dbReference type="GO" id="GO:0046872">
    <property type="term" value="F:metal ion binding"/>
    <property type="evidence" value="ECO:0007669"/>
    <property type="project" value="UniProtKB-KW"/>
</dbReference>
<comment type="caution">
    <text evidence="5">The sequence shown here is derived from an EMBL/GenBank/DDBJ whole genome shotgun (WGS) entry which is preliminary data.</text>
</comment>
<dbReference type="Gene3D" id="2.60.40.10">
    <property type="entry name" value="Immunoglobulins"/>
    <property type="match status" value="2"/>
</dbReference>
<dbReference type="GO" id="GO:0003676">
    <property type="term" value="F:nucleic acid binding"/>
    <property type="evidence" value="ECO:0007669"/>
    <property type="project" value="InterPro"/>
</dbReference>
<dbReference type="SUPFAM" id="SSF49373">
    <property type="entry name" value="Invasin/intimin cell-adhesion fragments"/>
    <property type="match status" value="1"/>
</dbReference>
<dbReference type="InterPro" id="IPR001604">
    <property type="entry name" value="Endo_G_ENPP1-like_dom"/>
</dbReference>
<dbReference type="Pfam" id="PF18911">
    <property type="entry name" value="PKD_4"/>
    <property type="match status" value="2"/>
</dbReference>
<feature type="active site" description="Proton acceptor" evidence="1">
    <location>
        <position position="501"/>
    </location>
</feature>
<dbReference type="GO" id="GO:0004519">
    <property type="term" value="F:endonuclease activity"/>
    <property type="evidence" value="ECO:0007669"/>
    <property type="project" value="TreeGrafter"/>
</dbReference>
<evidence type="ECO:0000313" key="6">
    <source>
        <dbReference type="Proteomes" id="UP001161325"/>
    </source>
</evidence>
<dbReference type="Pfam" id="PF01223">
    <property type="entry name" value="Endonuclease_NS"/>
    <property type="match status" value="1"/>
</dbReference>
<name>A0AA37PZT8_9BACT</name>
<feature type="domain" description="LTD" evidence="4">
    <location>
        <begin position="26"/>
        <end position="161"/>
    </location>
</feature>
<dbReference type="PANTHER" id="PTHR13966:SF5">
    <property type="entry name" value="ENDONUCLEASE G, MITOCHONDRIAL"/>
    <property type="match status" value="1"/>
</dbReference>
<feature type="domain" description="PKD" evidence="3">
    <location>
        <begin position="660"/>
        <end position="746"/>
    </location>
</feature>
<sequence>MFGTLLAGCAPAERAVAPELQPGAASRNLATAAADEPLLFITEVMADPNTATDANGEWFEIFNAGTTSVRLNGWRIRSGPTGSETHVITSPTPIDVPSGGYAVLARSTDPTFTGGITNVTYVLPGGIQLNNSNTDWLQLQRPEPASSTTNYVNVDSVSWADRTSGTPATGSPPGGASRELPANHLTSVAAGRRYMLGAGSLWVTSTAAVIGTNGRGTPGTGNYATVVPCTPGAIATVQIAPSSATVAPGTTRTFVATARDAAGCAVPTAFTWASTNATVATIDADGVAQGLTEGTTQITATAGSVTSAAASLTVAVPGVTDLWFFSRSRTSDPAVPVGFSDRLRAEARDANGQVIATTITYSSDTPAIATIDPTSGVFIAVGVGNAVFRATTASGFTETWTLPMAARVTVPGTSYQNHEEFGRPVDGNAADDLIIARREYVLSYNSSKRIPNWVSWNLEASHFGPPGERCECFTADTAVIRVGGDTASVLDYAGSGYDRGHVVRSADRTAANYDNAVTFYLSNIIPQSGKNNQGPWGEFEDHLDGLARNQNKEIFIVAGGSQATIGTLKSQGRVAIPASTWKIAVVMPRNGTLQQVDEVNDVQVLAINIPNDPADPNVSLNDDWTKFTTTVDAVEAIAGYDLLAALPNHLEAILESGDRAPTAAFSGPAAGVEGTAVTFTSTSTDPDVTAGVLDDALGFLWTINGQPAGVQSTATHTFADNGTFTVRLIVSDRFGRADTTTKTITVANVAPVVTAFAGATILRGETYTATGSFADPGADTWTATVNYGAGAGATPLTLSGKTFALSSVYATAGTFTVTVAVTDDDAGTSTRTATVTVETAGEGTSNLAAMVQALGTDGTLERAEANSLAAKLRAAAQQIDRDAERPSGVGILQAFVNEVEAMRLSGRLADAKAAALIDYARRVIASAGA</sequence>
<feature type="binding site" evidence="2">
    <location>
        <position position="532"/>
    </location>
    <ligand>
        <name>Mg(2+)</name>
        <dbReference type="ChEBI" id="CHEBI:18420"/>
        <note>catalytic</note>
    </ligand>
</feature>
<dbReference type="Pfam" id="PF02368">
    <property type="entry name" value="Big_2"/>
    <property type="match status" value="1"/>
</dbReference>
<dbReference type="InterPro" id="IPR020821">
    <property type="entry name" value="ENPP1-3/EXOG-like_nuc-like"/>
</dbReference>
<dbReference type="InterPro" id="IPR044925">
    <property type="entry name" value="His-Me_finger_sf"/>
</dbReference>
<dbReference type="SUPFAM" id="SSF49299">
    <property type="entry name" value="PKD domain"/>
    <property type="match status" value="2"/>
</dbReference>
<keyword evidence="2" id="KW-0479">Metal-binding</keyword>
<dbReference type="InterPro" id="IPR035986">
    <property type="entry name" value="PKD_dom_sf"/>
</dbReference>
<keyword evidence="6" id="KW-1185">Reference proteome</keyword>
<protein>
    <submittedName>
        <fullName evidence="5">Uncharacterized protein</fullName>
    </submittedName>
</protein>
<dbReference type="Gene3D" id="2.60.40.1080">
    <property type="match status" value="2"/>
</dbReference>
<dbReference type="InterPro" id="IPR013783">
    <property type="entry name" value="Ig-like_fold"/>
</dbReference>
<dbReference type="Gene3D" id="3.40.570.10">
    <property type="entry name" value="Extracellular Endonuclease, subunit A"/>
    <property type="match status" value="1"/>
</dbReference>
<dbReference type="AlphaFoldDB" id="A0AA37PZT8"/>
<dbReference type="EMBL" id="BRXS01000001">
    <property type="protein sequence ID" value="GLC24035.1"/>
    <property type="molecule type" value="Genomic_DNA"/>
</dbReference>
<dbReference type="PROSITE" id="PS51841">
    <property type="entry name" value="LTD"/>
    <property type="match status" value="1"/>
</dbReference>
<dbReference type="InterPro" id="IPR000601">
    <property type="entry name" value="PKD_dom"/>
</dbReference>
<dbReference type="Pfam" id="PF00932">
    <property type="entry name" value="LTD"/>
    <property type="match status" value="1"/>
</dbReference>
<evidence type="ECO:0000259" key="4">
    <source>
        <dbReference type="PROSITE" id="PS51841"/>
    </source>
</evidence>
<dbReference type="SMART" id="SM00089">
    <property type="entry name" value="PKD"/>
    <property type="match status" value="2"/>
</dbReference>
<proteinExistence type="predicted"/>
<dbReference type="InterPro" id="IPR022409">
    <property type="entry name" value="PKD/Chitinase_dom"/>
</dbReference>
<dbReference type="PROSITE" id="PS50093">
    <property type="entry name" value="PKD"/>
    <property type="match status" value="1"/>
</dbReference>
<dbReference type="SMART" id="SM00477">
    <property type="entry name" value="NUC"/>
    <property type="match status" value="1"/>
</dbReference>
<evidence type="ECO:0000259" key="3">
    <source>
        <dbReference type="PROSITE" id="PS50093"/>
    </source>
</evidence>
<dbReference type="InterPro" id="IPR003343">
    <property type="entry name" value="Big_2"/>
</dbReference>
<dbReference type="SUPFAM" id="SSF54060">
    <property type="entry name" value="His-Me finger endonucleases"/>
    <property type="match status" value="1"/>
</dbReference>
<dbReference type="PANTHER" id="PTHR13966">
    <property type="entry name" value="ENDONUCLEASE RELATED"/>
    <property type="match status" value="1"/>
</dbReference>
<evidence type="ECO:0000256" key="1">
    <source>
        <dbReference type="PIRSR" id="PIRSR640255-1"/>
    </source>
</evidence>
<accession>A0AA37PZT8</accession>
<evidence type="ECO:0000256" key="2">
    <source>
        <dbReference type="PIRSR" id="PIRSR640255-2"/>
    </source>
</evidence>
<dbReference type="GO" id="GO:0016787">
    <property type="term" value="F:hydrolase activity"/>
    <property type="evidence" value="ECO:0007669"/>
    <property type="project" value="InterPro"/>
</dbReference>
<dbReference type="InterPro" id="IPR036415">
    <property type="entry name" value="Lamin_tail_dom_sf"/>
</dbReference>
<reference evidence="5" key="1">
    <citation type="submission" date="2022-08" db="EMBL/GenBank/DDBJ databases">
        <title>Draft genome sequencing of Roseisolibacter agri AW1220.</title>
        <authorList>
            <person name="Tobiishi Y."/>
            <person name="Tonouchi A."/>
        </authorList>
    </citation>
    <scope>NUCLEOTIDE SEQUENCE</scope>
    <source>
        <strain evidence="5">AW1220</strain>
    </source>
</reference>
<dbReference type="InterPro" id="IPR044929">
    <property type="entry name" value="DNA/RNA_non-sp_Endonuclease_sf"/>
</dbReference>
<evidence type="ECO:0000313" key="5">
    <source>
        <dbReference type="EMBL" id="GLC24035.1"/>
    </source>
</evidence>
<gene>
    <name evidence="5" type="ORF">rosag_05480</name>
</gene>